<proteinExistence type="predicted"/>
<sequence>MLKVDKDGILTAMLDATTQAITITTSSKGAVRPDYPNHIRDFANSNQGYNGQDFFFGLIDKALTQEDSQIRATAEATDGSTPRFSLVDGGSRPLTDANNFGLQINDSGVIYGTTTIKEAGNTVSWRFQAQNDSATARSQFTFVPYTVVKTDNDPIRKSVQAGVTADEILAKVKSDVTRGDGSRQGPLNATFEEYFNTTLH</sequence>
<dbReference type="Proteomes" id="UP000074850">
    <property type="component" value="Unassembled WGS sequence"/>
</dbReference>
<evidence type="ECO:0000313" key="2">
    <source>
        <dbReference type="Proteomes" id="UP000074850"/>
    </source>
</evidence>
<dbReference type="AlphaFoldDB" id="A0A0Z8KSI2"/>
<gene>
    <name evidence="1" type="ORF">ERS132426_02297</name>
</gene>
<organism evidence="1 2">
    <name type="scientific">Streptococcus suis</name>
    <dbReference type="NCBI Taxonomy" id="1307"/>
    <lineage>
        <taxon>Bacteria</taxon>
        <taxon>Bacillati</taxon>
        <taxon>Bacillota</taxon>
        <taxon>Bacilli</taxon>
        <taxon>Lactobacillales</taxon>
        <taxon>Streptococcaceae</taxon>
        <taxon>Streptococcus</taxon>
    </lineage>
</organism>
<dbReference type="EMBL" id="FIHM01000093">
    <property type="protein sequence ID" value="CYV77589.1"/>
    <property type="molecule type" value="Genomic_DNA"/>
</dbReference>
<protein>
    <submittedName>
        <fullName evidence="1">Uncharacterized protein</fullName>
    </submittedName>
</protein>
<accession>A0A0Z8KSI2</accession>
<evidence type="ECO:0000313" key="1">
    <source>
        <dbReference type="EMBL" id="CYV77589.1"/>
    </source>
</evidence>
<reference evidence="1 2" key="1">
    <citation type="submission" date="2016-02" db="EMBL/GenBank/DDBJ databases">
        <authorList>
            <consortium name="Pathogen Informatics"/>
        </authorList>
    </citation>
    <scope>NUCLEOTIDE SEQUENCE [LARGE SCALE GENOMIC DNA]</scope>
    <source>
        <strain evidence="1 2">LSS64</strain>
    </source>
</reference>
<name>A0A0Z8KSI2_STRSU</name>
<dbReference type="RefSeq" id="WP_044760193.1">
    <property type="nucleotide sequence ID" value="NZ_CEFC01000111.1"/>
</dbReference>